<name>U7V4K3_9MICC</name>
<feature type="non-terminal residue" evidence="1">
    <location>
        <position position="257"/>
    </location>
</feature>
<gene>
    <name evidence="1" type="ORF">HMPREF0742_01324</name>
</gene>
<evidence type="ECO:0008006" key="3">
    <source>
        <dbReference type="Google" id="ProtNLM"/>
    </source>
</evidence>
<comment type="caution">
    <text evidence="1">The sequence shown here is derived from an EMBL/GenBank/DDBJ whole genome shotgun (WGS) entry which is preliminary data.</text>
</comment>
<proteinExistence type="predicted"/>
<dbReference type="EMBL" id="AXZG01000041">
    <property type="protein sequence ID" value="ERT66094.1"/>
    <property type="molecule type" value="Genomic_DNA"/>
</dbReference>
<evidence type="ECO:0000313" key="2">
    <source>
        <dbReference type="Proteomes" id="UP000017174"/>
    </source>
</evidence>
<dbReference type="RefSeq" id="WP_023133723.1">
    <property type="nucleotide sequence ID" value="NZ_KI518028.1"/>
</dbReference>
<dbReference type="AlphaFoldDB" id="U7V4K3"/>
<protein>
    <recommendedName>
        <fullName evidence="3">Pentapeptide repeat protein</fullName>
    </recommendedName>
</protein>
<dbReference type="HOGENOM" id="CLU_1083811_0_0_11"/>
<reference evidence="1 2" key="1">
    <citation type="submission" date="2013-08" db="EMBL/GenBank/DDBJ databases">
        <authorList>
            <person name="Weinstock G."/>
            <person name="Sodergren E."/>
            <person name="Wylie T."/>
            <person name="Fulton L."/>
            <person name="Fulton R."/>
            <person name="Fronick C."/>
            <person name="O'Laughlin M."/>
            <person name="Godfrey J."/>
            <person name="Miner T."/>
            <person name="Herter B."/>
            <person name="Appelbaum E."/>
            <person name="Cordes M."/>
            <person name="Lek S."/>
            <person name="Wollam A."/>
            <person name="Pepin K.H."/>
            <person name="Palsikar V.B."/>
            <person name="Mitreva M."/>
            <person name="Wilson R.K."/>
        </authorList>
    </citation>
    <scope>NUCLEOTIDE SEQUENCE [LARGE SCALE GENOMIC DNA]</scope>
    <source>
        <strain evidence="1 2">F0184</strain>
    </source>
</reference>
<organism evidence="1 2">
    <name type="scientific">Rothia aeria F0184</name>
    <dbReference type="NCBI Taxonomy" id="888019"/>
    <lineage>
        <taxon>Bacteria</taxon>
        <taxon>Bacillati</taxon>
        <taxon>Actinomycetota</taxon>
        <taxon>Actinomycetes</taxon>
        <taxon>Micrococcales</taxon>
        <taxon>Micrococcaceae</taxon>
        <taxon>Rothia</taxon>
    </lineage>
</organism>
<accession>U7V4K3</accession>
<evidence type="ECO:0000313" key="1">
    <source>
        <dbReference type="EMBL" id="ERT66094.1"/>
    </source>
</evidence>
<sequence length="257" mass="30129">MPEKHNAERREQYTKAVEQLGNVSAPVRMGGVYTLVSLVDEWLREENIEYNERIAEGQIIINNLCAYIRSPFALASHYDELTQDSPTAEGLYKNREQEFYIDKATLKSEADIRLNIIKEIRRRLQGPDENTPGAWSDFEYDFSGSTFFYPVDLTNSYYQKPVNFSGSTYQDWVDFSNSIYQGRADFNDSTYRNWADSRGSIYQGRADFNSSTYQNVVYFSDSTYRGEVCFNKSTYQDFVYFDRSIYQNWADFYDSTY</sequence>
<dbReference type="Proteomes" id="UP000017174">
    <property type="component" value="Unassembled WGS sequence"/>
</dbReference>